<dbReference type="STRING" id="8005.ENSEEEP00000045104"/>
<reference evidence="3" key="2">
    <citation type="journal article" date="2017" name="Sci. Adv.">
        <title>A tail of two voltages: Proteomic comparison of the three electric organs of the electric eel.</title>
        <authorList>
            <person name="Traeger L.L."/>
            <person name="Sabat G."/>
            <person name="Barrett-Wilt G.A."/>
            <person name="Wells G.B."/>
            <person name="Sussman M.R."/>
        </authorList>
    </citation>
    <scope>NUCLEOTIDE SEQUENCE [LARGE SCALE GENOMIC DNA]</scope>
</reference>
<sequence>MKSETTPIGDPCHNLTPTSTAVRTESGFGFAACTQEKAPARNCLPEMSSSSKINDVQASGRYSEIMVDHLTFEMQKEAALSKPVKASKNSLRHRPSHLTTKIFKTGLSNTGEGVYLTRHVPNGNKHKEAPSSDKNLMQNREPMLHFASSDINPFIHTTKADELLRTVPKNQAFGSAVNISRLLSPLESSEKHITRCCSVDNGLNVLNSPFNSHLSSYAIHKGLSSTLSSVEDSKEHSCTESQLKGLCHTSFVFNEKTLADLSSESCNNTSDLGHSSGQVDEIVLVYSSDHETQESGLKGLSKCDHSTSHTQVPVSSQTHGTSTTWASLQNMSAHLSELILNTSDLLGNIQCMRSGERFLLYENPAKNSSYISAVHSDKYCKSDGSTQTVVDIGIQTEDTSMLMKQSKVVNQSPAVENEREARLQTCRRARSLSPSKHPNSSAQRPSHLPSRRREYLQQLRQEVVQTSR</sequence>
<dbReference type="AlphaFoldDB" id="A0A4W4H972"/>
<dbReference type="PANTHER" id="PTHR47117:SF8">
    <property type="entry name" value="KINESIN FAMILY MEMBER 16B"/>
    <property type="match status" value="1"/>
</dbReference>
<keyword evidence="3" id="KW-1185">Reference proteome</keyword>
<reference evidence="3" key="1">
    <citation type="journal article" date="2014" name="Science">
        <title>Nonhuman genetics. Genomic basis for the convergent evolution of electric organs.</title>
        <authorList>
            <person name="Gallant J.R."/>
            <person name="Traeger L.L."/>
            <person name="Volkening J.D."/>
            <person name="Moffett H."/>
            <person name="Chen P.H."/>
            <person name="Novina C.D."/>
            <person name="Phillips G.N.Jr."/>
            <person name="Anand R."/>
            <person name="Wells G.B."/>
            <person name="Pinch M."/>
            <person name="Guth R."/>
            <person name="Unguez G.A."/>
            <person name="Albert J.S."/>
            <person name="Zakon H.H."/>
            <person name="Samanta M.P."/>
            <person name="Sussman M.R."/>
        </authorList>
    </citation>
    <scope>NUCLEOTIDE SEQUENCE [LARGE SCALE GENOMIC DNA]</scope>
</reference>
<proteinExistence type="predicted"/>
<dbReference type="Ensembl" id="ENSEEET00000045608.2">
    <property type="protein sequence ID" value="ENSEEEP00000045104.2"/>
    <property type="gene ID" value="ENSEEEG00000021299.2"/>
</dbReference>
<accession>A0A4W4H972</accession>
<dbReference type="GeneTree" id="ENSGT00940000173788"/>
<evidence type="ECO:0000256" key="1">
    <source>
        <dbReference type="SAM" id="MobiDB-lite"/>
    </source>
</evidence>
<evidence type="ECO:0000313" key="2">
    <source>
        <dbReference type="Ensembl" id="ENSEEEP00000045104.2"/>
    </source>
</evidence>
<dbReference type="PANTHER" id="PTHR47117">
    <property type="entry name" value="STAR-RELATED LIPID TRANSFER PROTEIN 9"/>
    <property type="match status" value="1"/>
</dbReference>
<feature type="region of interest" description="Disordered" evidence="1">
    <location>
        <begin position="428"/>
        <end position="453"/>
    </location>
</feature>
<reference evidence="2" key="5">
    <citation type="submission" date="2025-09" db="UniProtKB">
        <authorList>
            <consortium name="Ensembl"/>
        </authorList>
    </citation>
    <scope>IDENTIFICATION</scope>
</reference>
<feature type="compositionally biased region" description="Polar residues" evidence="1">
    <location>
        <begin position="432"/>
        <end position="444"/>
    </location>
</feature>
<gene>
    <name evidence="2" type="primary">MEF2C</name>
</gene>
<reference evidence="2" key="4">
    <citation type="submission" date="2025-08" db="UniProtKB">
        <authorList>
            <consortium name="Ensembl"/>
        </authorList>
    </citation>
    <scope>IDENTIFICATION</scope>
</reference>
<protein>
    <submittedName>
        <fullName evidence="2">Uncharacterized protein</fullName>
    </submittedName>
</protein>
<reference evidence="2" key="3">
    <citation type="submission" date="2020-05" db="EMBL/GenBank/DDBJ databases">
        <title>Electrophorus electricus (electric eel) genome, fEleEle1, primary haplotype.</title>
        <authorList>
            <person name="Myers G."/>
            <person name="Meyer A."/>
            <person name="Fedrigo O."/>
            <person name="Formenti G."/>
            <person name="Rhie A."/>
            <person name="Tracey A."/>
            <person name="Sims Y."/>
            <person name="Jarvis E.D."/>
        </authorList>
    </citation>
    <scope>NUCLEOTIDE SEQUENCE [LARGE SCALE GENOMIC DNA]</scope>
</reference>
<name>A0A4W4H972_ELEEL</name>
<organism evidence="2 3">
    <name type="scientific">Electrophorus electricus</name>
    <name type="common">Electric eel</name>
    <name type="synonym">Gymnotus electricus</name>
    <dbReference type="NCBI Taxonomy" id="8005"/>
    <lineage>
        <taxon>Eukaryota</taxon>
        <taxon>Metazoa</taxon>
        <taxon>Chordata</taxon>
        <taxon>Craniata</taxon>
        <taxon>Vertebrata</taxon>
        <taxon>Euteleostomi</taxon>
        <taxon>Actinopterygii</taxon>
        <taxon>Neopterygii</taxon>
        <taxon>Teleostei</taxon>
        <taxon>Ostariophysi</taxon>
        <taxon>Gymnotiformes</taxon>
        <taxon>Gymnotoidei</taxon>
        <taxon>Gymnotidae</taxon>
        <taxon>Electrophorus</taxon>
    </lineage>
</organism>
<evidence type="ECO:0000313" key="3">
    <source>
        <dbReference type="Proteomes" id="UP000314983"/>
    </source>
</evidence>
<dbReference type="Proteomes" id="UP000314983">
    <property type="component" value="Chromosome 13"/>
</dbReference>